<gene>
    <name evidence="1" type="ORF">C4D60_Mb07t23930</name>
</gene>
<reference evidence="1 2" key="1">
    <citation type="journal article" date="2019" name="Nat. Plants">
        <title>Genome sequencing of Musa balbisiana reveals subgenome evolution and function divergence in polyploid bananas.</title>
        <authorList>
            <person name="Yao X."/>
        </authorList>
    </citation>
    <scope>NUCLEOTIDE SEQUENCE [LARGE SCALE GENOMIC DNA]</scope>
    <source>
        <strain evidence="2">cv. DH-PKW</strain>
        <tissue evidence="1">Leaves</tissue>
    </source>
</reference>
<proteinExistence type="predicted"/>
<keyword evidence="2" id="KW-1185">Reference proteome</keyword>
<dbReference type="Proteomes" id="UP000317650">
    <property type="component" value="Chromosome 7"/>
</dbReference>
<name>A0A4S8JHT8_MUSBA</name>
<dbReference type="AlphaFoldDB" id="A0A4S8JHT8"/>
<evidence type="ECO:0000313" key="1">
    <source>
        <dbReference type="EMBL" id="THU61500.1"/>
    </source>
</evidence>
<accession>A0A4S8JHT8</accession>
<protein>
    <submittedName>
        <fullName evidence="1">Uncharacterized protein</fullName>
    </submittedName>
</protein>
<dbReference type="EMBL" id="PYDT01000005">
    <property type="protein sequence ID" value="THU61500.1"/>
    <property type="molecule type" value="Genomic_DNA"/>
</dbReference>
<organism evidence="1 2">
    <name type="scientific">Musa balbisiana</name>
    <name type="common">Banana</name>
    <dbReference type="NCBI Taxonomy" id="52838"/>
    <lineage>
        <taxon>Eukaryota</taxon>
        <taxon>Viridiplantae</taxon>
        <taxon>Streptophyta</taxon>
        <taxon>Embryophyta</taxon>
        <taxon>Tracheophyta</taxon>
        <taxon>Spermatophyta</taxon>
        <taxon>Magnoliopsida</taxon>
        <taxon>Liliopsida</taxon>
        <taxon>Zingiberales</taxon>
        <taxon>Musaceae</taxon>
        <taxon>Musa</taxon>
    </lineage>
</organism>
<sequence length="82" mass="9216">MLLALVRSEDPSFSFRSSVVTTKSLAAPVKSAIDKIQLRAAFLRVSLIEIDTPKASKHKRKPKTTPLRPRVIVVDEESNDKW</sequence>
<comment type="caution">
    <text evidence="1">The sequence shown here is derived from an EMBL/GenBank/DDBJ whole genome shotgun (WGS) entry which is preliminary data.</text>
</comment>
<evidence type="ECO:0000313" key="2">
    <source>
        <dbReference type="Proteomes" id="UP000317650"/>
    </source>
</evidence>